<protein>
    <submittedName>
        <fullName evidence="1">Uncharacterized protein</fullName>
    </submittedName>
</protein>
<sequence length="82" mass="9170">MNKQEYAGKACIIYVHIFVSALICQMKPLDESPTRCTVYTEISAETKRLPFGGFSTAQNVSITVCINVLDVAFMSLILDAWY</sequence>
<dbReference type="AlphaFoldDB" id="Q8J0K2"/>
<name>Q8J0K2_9FUNG</name>
<organism evidence="1">
    <name type="scientific">Parasitella parasitica</name>
    <dbReference type="NCBI Taxonomy" id="35722"/>
    <lineage>
        <taxon>Eukaryota</taxon>
        <taxon>Fungi</taxon>
        <taxon>Fungi incertae sedis</taxon>
        <taxon>Mucoromycota</taxon>
        <taxon>Mucoromycotina</taxon>
        <taxon>Mucoromycetes</taxon>
        <taxon>Mucorales</taxon>
        <taxon>Mucorineae</taxon>
        <taxon>Mucoraceae</taxon>
        <taxon>Parasitella</taxon>
    </lineage>
</organism>
<accession>Q8J0K2</accession>
<reference evidence="1" key="1">
    <citation type="journal article" date="2005" name="Gene">
        <title>Sexuality and parasitism share common regulatory pathways in the fungus Parasitella parasitica.</title>
        <authorList>
            <person name="Schultze K."/>
            <person name="Schimek C."/>
            <person name="Wostemeyer J."/>
            <person name="Burmester A."/>
        </authorList>
    </citation>
    <scope>NUCLEOTIDE SEQUENCE</scope>
    <source>
        <strain evidence="1">ATCC 11077</strain>
    </source>
</reference>
<evidence type="ECO:0000313" key="1">
    <source>
        <dbReference type="EMBL" id="CAD52846.1"/>
    </source>
</evidence>
<dbReference type="EMBL" id="AJ509873">
    <property type="protein sequence ID" value="CAD52846.1"/>
    <property type="molecule type" value="Genomic_DNA"/>
</dbReference>
<proteinExistence type="predicted"/>